<gene>
    <name evidence="9" type="primary">nad2</name>
</gene>
<keyword evidence="5 7" id="KW-0472">Membrane</keyword>
<evidence type="ECO:0000256" key="2">
    <source>
        <dbReference type="ARBA" id="ARBA00012944"/>
    </source>
</evidence>
<comment type="subcellular location">
    <subcellularLocation>
        <location evidence="1">Membrane</location>
        <topology evidence="1">Multi-pass membrane protein</topology>
    </subcellularLocation>
</comment>
<feature type="transmembrane region" description="Helical" evidence="7">
    <location>
        <begin position="130"/>
        <end position="152"/>
    </location>
</feature>
<dbReference type="Pfam" id="PF00361">
    <property type="entry name" value="Proton_antipo_M"/>
    <property type="match status" value="1"/>
</dbReference>
<feature type="transmembrane region" description="Helical" evidence="7">
    <location>
        <begin position="281"/>
        <end position="302"/>
    </location>
</feature>
<protein>
    <recommendedName>
        <fullName evidence="2">NADH:ubiquinone reductase (H(+)-translocating)</fullName>
        <ecNumber evidence="2">7.1.1.2</ecNumber>
    </recommendedName>
</protein>
<proteinExistence type="predicted"/>
<feature type="domain" description="NADH:quinone oxidoreductase/Mrp antiporter transmembrane" evidence="8">
    <location>
        <begin position="96"/>
        <end position="368"/>
    </location>
</feature>
<keyword evidence="9" id="KW-0496">Mitochondrion</keyword>
<evidence type="ECO:0000256" key="6">
    <source>
        <dbReference type="ARBA" id="ARBA00049551"/>
    </source>
</evidence>
<dbReference type="EMBL" id="JN700949">
    <property type="protein sequence ID" value="AER54630.1"/>
    <property type="molecule type" value="Genomic_DNA"/>
</dbReference>
<evidence type="ECO:0000259" key="8">
    <source>
        <dbReference type="Pfam" id="PF00361"/>
    </source>
</evidence>
<keyword evidence="9" id="KW-0560">Oxidoreductase</keyword>
<name>G9ISY1_PELNO</name>
<evidence type="ECO:0000256" key="5">
    <source>
        <dbReference type="ARBA" id="ARBA00023136"/>
    </source>
</evidence>
<feature type="transmembrane region" description="Helical" evidence="7">
    <location>
        <begin position="402"/>
        <end position="422"/>
    </location>
</feature>
<accession>G9ISY1</accession>
<feature type="transmembrane region" description="Helical" evidence="7">
    <location>
        <begin position="203"/>
        <end position="222"/>
    </location>
</feature>
<sequence length="439" mass="47271">MNYLHLEFLVGIMVLASLLLVMPAGLYSGLLGVLAIIAVVNFGGSDCDYSSWELVLKVMILALSLPIMVLMKRKEFSEVGVLVMSVVLSSLFLVSSDNLLAVYIALELQSLSLFIFISRKKNSPSKVEAGLKYFVLSSISSGILLLGAALHFCFTGSCDIASLSDGYLSFEKVMVIAALLFKLAVAPFHIWSPDVYQGADNQSLVLLGTLPKISVIAVLVSISPSSKLLLTAAVLSLIIGCVGALNQINVRKLLAYSGIMNMGFVLLGLGANSHYGLEASIFYVFVYMLSFVFLVSISDMAVSKDASLPEFSGIISGNAVLLVSVVLIAFSFAGIPPFAGFLIKWFVLSSTMAAKLIFGSILSVTCAIIAGVYYLRIVKIGYFQVDKAFYAWKSLTLKRGEVSFGASIVLGSIFFFTAFLIFCPQVFMQAMHFAALAVF</sequence>
<feature type="transmembrane region" description="Helical" evidence="7">
    <location>
        <begin position="12"/>
        <end position="42"/>
    </location>
</feature>
<dbReference type="InterPro" id="IPR001750">
    <property type="entry name" value="ND/Mrp_TM"/>
</dbReference>
<feature type="transmembrane region" description="Helical" evidence="7">
    <location>
        <begin position="253"/>
        <end position="275"/>
    </location>
</feature>
<dbReference type="GO" id="GO:0016020">
    <property type="term" value="C:membrane"/>
    <property type="evidence" value="ECO:0007669"/>
    <property type="project" value="UniProtKB-SubCell"/>
</dbReference>
<reference evidence="9" key="1">
    <citation type="journal article" date="2012" name="Genome Biol. Evol.">
        <title>Evolution of linear mitochondrial genomes in medusozoan cnidarians.</title>
        <authorList>
            <person name="Kayal E."/>
            <person name="Bentlage B."/>
            <person name="Collins A.G."/>
            <person name="Kayal M."/>
            <person name="Pirro S."/>
            <person name="Lavrov D.V."/>
        </authorList>
    </citation>
    <scope>NUCLEOTIDE SEQUENCE</scope>
</reference>
<evidence type="ECO:0000256" key="7">
    <source>
        <dbReference type="SAM" id="Phobius"/>
    </source>
</evidence>
<feature type="transmembrane region" description="Helical" evidence="7">
    <location>
        <begin position="314"/>
        <end position="336"/>
    </location>
</feature>
<evidence type="ECO:0000256" key="3">
    <source>
        <dbReference type="ARBA" id="ARBA00022692"/>
    </source>
</evidence>
<dbReference type="GO" id="GO:0016491">
    <property type="term" value="F:oxidoreductase activity"/>
    <property type="evidence" value="ECO:0007669"/>
    <property type="project" value="UniProtKB-KW"/>
</dbReference>
<feature type="transmembrane region" description="Helical" evidence="7">
    <location>
        <begin position="228"/>
        <end position="246"/>
    </location>
</feature>
<feature type="transmembrane region" description="Helical" evidence="7">
    <location>
        <begin position="54"/>
        <end position="71"/>
    </location>
</feature>
<evidence type="ECO:0000256" key="1">
    <source>
        <dbReference type="ARBA" id="ARBA00004141"/>
    </source>
</evidence>
<dbReference type="PANTHER" id="PTHR22773">
    <property type="entry name" value="NADH DEHYDROGENASE"/>
    <property type="match status" value="1"/>
</dbReference>
<dbReference type="EC" id="7.1.1.2" evidence="2"/>
<keyword evidence="3 7" id="KW-0812">Transmembrane</keyword>
<dbReference type="GO" id="GO:0008137">
    <property type="term" value="F:NADH dehydrogenase (ubiquinone) activity"/>
    <property type="evidence" value="ECO:0007669"/>
    <property type="project" value="UniProtKB-EC"/>
</dbReference>
<organism evidence="9">
    <name type="scientific">Pelagia noctiluca</name>
    <name type="common">Mauve stinger</name>
    <name type="synonym">Jellyfish</name>
    <dbReference type="NCBI Taxonomy" id="400838"/>
    <lineage>
        <taxon>Eukaryota</taxon>
        <taxon>Metazoa</taxon>
        <taxon>Cnidaria</taxon>
        <taxon>Scyphozoa</taxon>
        <taxon>Semaeostomeae</taxon>
        <taxon>Pelagiidae</taxon>
        <taxon>Pelagia</taxon>
    </lineage>
</organism>
<geneLocation type="mitochondrion" evidence="9"/>
<keyword evidence="4 7" id="KW-1133">Transmembrane helix</keyword>
<dbReference type="AlphaFoldDB" id="G9ISY1"/>
<evidence type="ECO:0000313" key="9">
    <source>
        <dbReference type="EMBL" id="AER54630.1"/>
    </source>
</evidence>
<feature type="transmembrane region" description="Helical" evidence="7">
    <location>
        <begin position="100"/>
        <end position="118"/>
    </location>
</feature>
<feature type="transmembrane region" description="Helical" evidence="7">
    <location>
        <begin position="172"/>
        <end position="191"/>
    </location>
</feature>
<evidence type="ECO:0000256" key="4">
    <source>
        <dbReference type="ARBA" id="ARBA00022989"/>
    </source>
</evidence>
<feature type="transmembrane region" description="Helical" evidence="7">
    <location>
        <begin position="356"/>
        <end position="375"/>
    </location>
</feature>
<comment type="catalytic activity">
    <reaction evidence="6">
        <text>a ubiquinone + NADH + 5 H(+)(in) = a ubiquinol + NAD(+) + 4 H(+)(out)</text>
        <dbReference type="Rhea" id="RHEA:29091"/>
        <dbReference type="Rhea" id="RHEA-COMP:9565"/>
        <dbReference type="Rhea" id="RHEA-COMP:9566"/>
        <dbReference type="ChEBI" id="CHEBI:15378"/>
        <dbReference type="ChEBI" id="CHEBI:16389"/>
        <dbReference type="ChEBI" id="CHEBI:17976"/>
        <dbReference type="ChEBI" id="CHEBI:57540"/>
        <dbReference type="ChEBI" id="CHEBI:57945"/>
        <dbReference type="EC" id="7.1.1.2"/>
    </reaction>
</comment>